<dbReference type="EMBL" id="CP095053">
    <property type="protein sequence ID" value="UOR07207.1"/>
    <property type="molecule type" value="Genomic_DNA"/>
</dbReference>
<sequence>MQLFCIPTEEQKDTEYQTHELAQVTLPQAIGEVILAETNDEVDSLWAAYPGFQEIDAFRKIVGGRKKQLTKQEGGVAA</sequence>
<evidence type="ECO:0000313" key="1">
    <source>
        <dbReference type="EMBL" id="UOR07207.1"/>
    </source>
</evidence>
<reference evidence="1 2" key="1">
    <citation type="submission" date="2022-04" db="EMBL/GenBank/DDBJ databases">
        <title>Hymenobacter sp. isolated from the air.</title>
        <authorList>
            <person name="Won M."/>
            <person name="Lee C.-M."/>
            <person name="Woen H.-Y."/>
            <person name="Kwon S.-W."/>
        </authorList>
    </citation>
    <scope>NUCLEOTIDE SEQUENCE [LARGE SCALE GENOMIC DNA]</scope>
    <source>
        <strain evidence="2">5413 J-13</strain>
    </source>
</reference>
<dbReference type="Proteomes" id="UP000829925">
    <property type="component" value="Chromosome"/>
</dbReference>
<name>A0A8T9T014_9BACT</name>
<protein>
    <submittedName>
        <fullName evidence="1">Uncharacterized protein</fullName>
    </submittedName>
</protein>
<evidence type="ECO:0000313" key="2">
    <source>
        <dbReference type="Proteomes" id="UP000829925"/>
    </source>
</evidence>
<accession>A0A8T9T014</accession>
<dbReference type="RefSeq" id="WP_245096785.1">
    <property type="nucleotide sequence ID" value="NZ_CP095053.1"/>
</dbReference>
<keyword evidence="2" id="KW-1185">Reference proteome</keyword>
<gene>
    <name evidence="1" type="ORF">MUN82_08930</name>
</gene>
<dbReference type="AlphaFoldDB" id="A0A8T9T014"/>
<organism evidence="1 2">
    <name type="scientific">Hymenobacter aerilatus</name>
    <dbReference type="NCBI Taxonomy" id="2932251"/>
    <lineage>
        <taxon>Bacteria</taxon>
        <taxon>Pseudomonadati</taxon>
        <taxon>Bacteroidota</taxon>
        <taxon>Cytophagia</taxon>
        <taxon>Cytophagales</taxon>
        <taxon>Hymenobacteraceae</taxon>
        <taxon>Hymenobacter</taxon>
    </lineage>
</organism>
<dbReference type="KEGG" id="haei:MUN82_08930"/>
<proteinExistence type="predicted"/>